<dbReference type="GO" id="GO:0015175">
    <property type="term" value="F:neutral L-amino acid transmembrane transporter activity"/>
    <property type="evidence" value="ECO:0007669"/>
    <property type="project" value="TreeGrafter"/>
</dbReference>
<comment type="subcellular location">
    <subcellularLocation>
        <location evidence="1 6">Membrane</location>
        <topology evidence="1 6">Multi-pass membrane protein</topology>
    </subcellularLocation>
</comment>
<feature type="transmembrane region" description="Helical" evidence="6">
    <location>
        <begin position="47"/>
        <end position="68"/>
    </location>
</feature>
<evidence type="ECO:0000256" key="2">
    <source>
        <dbReference type="ARBA" id="ARBA00022448"/>
    </source>
</evidence>
<feature type="transmembrane region" description="Helical" evidence="6">
    <location>
        <begin position="6"/>
        <end position="26"/>
    </location>
</feature>
<dbReference type="GO" id="GO:0005886">
    <property type="term" value="C:plasma membrane"/>
    <property type="evidence" value="ECO:0007669"/>
    <property type="project" value="TreeGrafter"/>
</dbReference>
<keyword evidence="4 6" id="KW-1133">Transmembrane helix</keyword>
<evidence type="ECO:0000313" key="7">
    <source>
        <dbReference type="WBParaSite" id="SSLN_0001684401-mRNA-1"/>
    </source>
</evidence>
<keyword evidence="6" id="KW-0769">Symport</keyword>
<protein>
    <recommendedName>
        <fullName evidence="6">Amino acid transporter</fullName>
    </recommendedName>
</protein>
<comment type="similarity">
    <text evidence="6">Belongs to the dicarboxylate/amino acid:cation symporter (DAACS) (TC 2.A.23) family.</text>
</comment>
<dbReference type="Gene3D" id="1.10.3860.10">
    <property type="entry name" value="Sodium:dicarboxylate symporter"/>
    <property type="match status" value="2"/>
</dbReference>
<sequence length="263" mass="27950">LKRTITNISSLNMLGLIFCSFIFGAAAGKTGKRGKIFLEFFKSVAEVVLKIMNLFLLFTPIGVCFMIAGPIAALRDPSGAFSQLGLIITIPELYKASDAYGIDLSLSRFVVPLSATLKGDGSAVFIAASALFIAQLTQSTVTSGTVIIICLLSSSAVLAIPNIPSSSIVILVTILSSLGIPASQVGLLFALEWLLDRLRTTNLAVLHLYCVAFTQYVCRGKPHPLKSETDVLQHSLTTASKPGEEKMATELSELINGEGNQPA</sequence>
<keyword evidence="2 6" id="KW-0813">Transport</keyword>
<accession>A0A183TID4</accession>
<reference evidence="7" key="1">
    <citation type="submission" date="2016-06" db="UniProtKB">
        <authorList>
            <consortium name="WormBaseParasite"/>
        </authorList>
    </citation>
    <scope>IDENTIFICATION</scope>
</reference>
<dbReference type="SUPFAM" id="SSF118215">
    <property type="entry name" value="Proton glutamate symport protein"/>
    <property type="match status" value="1"/>
</dbReference>
<evidence type="ECO:0000256" key="5">
    <source>
        <dbReference type="ARBA" id="ARBA00023136"/>
    </source>
</evidence>
<dbReference type="PRINTS" id="PR00173">
    <property type="entry name" value="EDTRNSPORT"/>
</dbReference>
<keyword evidence="3 6" id="KW-0812">Transmembrane</keyword>
<dbReference type="GO" id="GO:0005313">
    <property type="term" value="F:L-glutamate transmembrane transporter activity"/>
    <property type="evidence" value="ECO:0007669"/>
    <property type="project" value="TreeGrafter"/>
</dbReference>
<dbReference type="Pfam" id="PF00375">
    <property type="entry name" value="SDF"/>
    <property type="match status" value="2"/>
</dbReference>
<name>A0A183TID4_SCHSO</name>
<dbReference type="AlphaFoldDB" id="A0A183TID4"/>
<dbReference type="InterPro" id="IPR001991">
    <property type="entry name" value="Na-dicarboxylate_symporter"/>
</dbReference>
<dbReference type="WBParaSite" id="SSLN_0001684401-mRNA-1">
    <property type="protein sequence ID" value="SSLN_0001684401-mRNA-1"/>
    <property type="gene ID" value="SSLN_0001684401"/>
</dbReference>
<feature type="transmembrane region" description="Helical" evidence="6">
    <location>
        <begin position="141"/>
        <end position="161"/>
    </location>
</feature>
<evidence type="ECO:0000256" key="4">
    <source>
        <dbReference type="ARBA" id="ARBA00022989"/>
    </source>
</evidence>
<dbReference type="InterPro" id="IPR036458">
    <property type="entry name" value="Na:dicarbo_symporter_sf"/>
</dbReference>
<feature type="transmembrane region" description="Helical" evidence="6">
    <location>
        <begin position="167"/>
        <end position="191"/>
    </location>
</feature>
<evidence type="ECO:0000256" key="6">
    <source>
        <dbReference type="RuleBase" id="RU361216"/>
    </source>
</evidence>
<keyword evidence="5 6" id="KW-0472">Membrane</keyword>
<dbReference type="PANTHER" id="PTHR11958:SF63">
    <property type="entry name" value="AMINO ACID TRANSPORTER"/>
    <property type="match status" value="1"/>
</dbReference>
<dbReference type="GO" id="GO:0015501">
    <property type="term" value="F:glutamate:sodium symporter activity"/>
    <property type="evidence" value="ECO:0007669"/>
    <property type="project" value="TreeGrafter"/>
</dbReference>
<evidence type="ECO:0000256" key="1">
    <source>
        <dbReference type="ARBA" id="ARBA00004141"/>
    </source>
</evidence>
<feature type="transmembrane region" description="Helical" evidence="6">
    <location>
        <begin position="115"/>
        <end position="134"/>
    </location>
</feature>
<organism evidence="7">
    <name type="scientific">Schistocephalus solidus</name>
    <name type="common">Tapeworm</name>
    <dbReference type="NCBI Taxonomy" id="70667"/>
    <lineage>
        <taxon>Eukaryota</taxon>
        <taxon>Metazoa</taxon>
        <taxon>Spiralia</taxon>
        <taxon>Lophotrochozoa</taxon>
        <taxon>Platyhelminthes</taxon>
        <taxon>Cestoda</taxon>
        <taxon>Eucestoda</taxon>
        <taxon>Diphyllobothriidea</taxon>
        <taxon>Diphyllobothriidae</taxon>
        <taxon>Schistocephalus</taxon>
    </lineage>
</organism>
<dbReference type="PANTHER" id="PTHR11958">
    <property type="entry name" value="SODIUM/DICARBOXYLATE SYMPORTER-RELATED"/>
    <property type="match status" value="1"/>
</dbReference>
<dbReference type="InterPro" id="IPR050746">
    <property type="entry name" value="DAACS"/>
</dbReference>
<evidence type="ECO:0000256" key="3">
    <source>
        <dbReference type="ARBA" id="ARBA00022692"/>
    </source>
</evidence>
<proteinExistence type="inferred from homology"/>